<dbReference type="Proteomes" id="UP000289216">
    <property type="component" value="Unassembled WGS sequence"/>
</dbReference>
<accession>A0A4Q2L299</accession>
<gene>
    <name evidence="1" type="ORF">EPT53_04180</name>
</gene>
<evidence type="ECO:0000313" key="1">
    <source>
        <dbReference type="EMBL" id="RXZ70402.1"/>
    </source>
</evidence>
<dbReference type="AlphaFoldDB" id="A0A4Q2L299"/>
<reference evidence="1 2" key="1">
    <citation type="submission" date="2019-01" db="EMBL/GenBank/DDBJ databases">
        <title>Fusobacterium necrophorum Isolated From the Uterus of Dairy Cows.</title>
        <authorList>
            <person name="Francis A.M."/>
        </authorList>
    </citation>
    <scope>NUCLEOTIDE SEQUENCE [LARGE SCALE GENOMIC DNA]</scope>
    <source>
        <strain evidence="1 2">KG35</strain>
    </source>
</reference>
<protein>
    <submittedName>
        <fullName evidence="1">Uncharacterized protein</fullName>
    </submittedName>
</protein>
<dbReference type="EMBL" id="SBAP01000008">
    <property type="protein sequence ID" value="RXZ70402.1"/>
    <property type="molecule type" value="Genomic_DNA"/>
</dbReference>
<sequence>MTTSFRKTSFLSLCLNFILLRDSFHVMLDFSIFHEYFSYSITFFWKIKVEEINSQRKKGKYS</sequence>
<name>A0A4Q2L299_9FUSO</name>
<comment type="caution">
    <text evidence="1">The sequence shown here is derived from an EMBL/GenBank/DDBJ whole genome shotgun (WGS) entry which is preliminary data.</text>
</comment>
<organism evidence="1 2">
    <name type="scientific">Fusobacterium necrophorum</name>
    <dbReference type="NCBI Taxonomy" id="859"/>
    <lineage>
        <taxon>Bacteria</taxon>
        <taxon>Fusobacteriati</taxon>
        <taxon>Fusobacteriota</taxon>
        <taxon>Fusobacteriia</taxon>
        <taxon>Fusobacteriales</taxon>
        <taxon>Fusobacteriaceae</taxon>
        <taxon>Fusobacterium</taxon>
    </lineage>
</organism>
<proteinExistence type="predicted"/>
<evidence type="ECO:0000313" key="2">
    <source>
        <dbReference type="Proteomes" id="UP000289216"/>
    </source>
</evidence>